<dbReference type="PANTHER" id="PTHR11136">
    <property type="entry name" value="FOLYLPOLYGLUTAMATE SYNTHASE-RELATED"/>
    <property type="match status" value="1"/>
</dbReference>
<feature type="transmembrane region" description="Helical" evidence="14">
    <location>
        <begin position="12"/>
        <end position="33"/>
    </location>
</feature>
<reference evidence="15 16" key="2">
    <citation type="submission" date="2020-07" db="EMBL/GenBank/DDBJ databases">
        <title>Genome assembly of wild tea tree DASZ reveals pedigree and selection history of tea varieties.</title>
        <authorList>
            <person name="Zhang W."/>
        </authorList>
    </citation>
    <scope>NUCLEOTIDE SEQUENCE [LARGE SCALE GENOMIC DNA]</scope>
    <source>
        <strain evidence="16">cv. G240</strain>
        <tissue evidence="15">Leaf</tissue>
    </source>
</reference>
<protein>
    <submittedName>
        <fullName evidence="15">Uncharacterized protein</fullName>
    </submittedName>
</protein>
<comment type="caution">
    <text evidence="15">The sequence shown here is derived from an EMBL/GenBank/DDBJ whole genome shotgun (WGS) entry which is preliminary data.</text>
</comment>
<name>A0A7J7HES1_CAMSI</name>
<comment type="subcellular location">
    <subcellularLocation>
        <location evidence="1">Endosome membrane</location>
        <topology evidence="1">Multi-pass membrane protein</topology>
    </subcellularLocation>
    <subcellularLocation>
        <location evidence="2">Golgi apparatus membrane</location>
        <topology evidence="2">Multi-pass membrane protein</topology>
    </subcellularLocation>
</comment>
<dbReference type="GO" id="GO:0005524">
    <property type="term" value="F:ATP binding"/>
    <property type="evidence" value="ECO:0007669"/>
    <property type="project" value="UniProtKB-KW"/>
</dbReference>
<dbReference type="SUPFAM" id="SSF53623">
    <property type="entry name" value="MurD-like peptide ligases, catalytic domain"/>
    <property type="match status" value="1"/>
</dbReference>
<evidence type="ECO:0000256" key="10">
    <source>
        <dbReference type="ARBA" id="ARBA00022840"/>
    </source>
</evidence>
<evidence type="ECO:0000256" key="3">
    <source>
        <dbReference type="ARBA" id="ARBA00005227"/>
    </source>
</evidence>
<dbReference type="GO" id="GO:0010008">
    <property type="term" value="C:endosome membrane"/>
    <property type="evidence" value="ECO:0007669"/>
    <property type="project" value="UniProtKB-SubCell"/>
</dbReference>
<keyword evidence="6 14" id="KW-0812">Transmembrane</keyword>
<evidence type="ECO:0000256" key="7">
    <source>
        <dbReference type="ARBA" id="ARBA00022729"/>
    </source>
</evidence>
<dbReference type="InterPro" id="IPR036565">
    <property type="entry name" value="Mur-like_cat_sf"/>
</dbReference>
<dbReference type="InterPro" id="IPR001645">
    <property type="entry name" value="Folylpolyglutamate_synth"/>
</dbReference>
<accession>A0A7J7HES1</accession>
<comment type="similarity">
    <text evidence="4">Belongs to the folylpolyglutamate synthase family.</text>
</comment>
<dbReference type="GO" id="GO:0004326">
    <property type="term" value="F:tetrahydrofolylpolyglutamate synthase activity"/>
    <property type="evidence" value="ECO:0007669"/>
    <property type="project" value="InterPro"/>
</dbReference>
<evidence type="ECO:0000256" key="1">
    <source>
        <dbReference type="ARBA" id="ARBA00004337"/>
    </source>
</evidence>
<dbReference type="AlphaFoldDB" id="A0A7J7HES1"/>
<keyword evidence="16" id="KW-1185">Reference proteome</keyword>
<dbReference type="InterPro" id="IPR004240">
    <property type="entry name" value="EMP70"/>
</dbReference>
<keyword evidence="8" id="KW-0547">Nucleotide-binding</keyword>
<evidence type="ECO:0000256" key="8">
    <source>
        <dbReference type="ARBA" id="ARBA00022741"/>
    </source>
</evidence>
<sequence>MILCRFIAKTLLIILLIVTAFITVALTYVQLAAEDHEWWWRYVVLGGPFLPHIEHILRDKACSMSATVVSACDPGNRSAIKGLSNLYGKHYQSCDIVIQIEDFQQQAIELFDVKLSMLGSHQRQNAATATCASLCLRWTISDVSICSGLEQTYLLRRSQFLTSKEAEALGLSGATILIDGDTKEFAKALADTIQMAFPKAKLVLVVAMASDKDHLGFSRELFSGFHISSFLNLL</sequence>
<evidence type="ECO:0000256" key="13">
    <source>
        <dbReference type="ARBA" id="ARBA00023136"/>
    </source>
</evidence>
<keyword evidence="7" id="KW-0732">Signal</keyword>
<proteinExistence type="inferred from homology"/>
<dbReference type="Gene3D" id="3.40.1190.10">
    <property type="entry name" value="Mur-like, catalytic domain"/>
    <property type="match status" value="1"/>
</dbReference>
<keyword evidence="9" id="KW-0967">Endosome</keyword>
<evidence type="ECO:0000256" key="11">
    <source>
        <dbReference type="ARBA" id="ARBA00022989"/>
    </source>
</evidence>
<evidence type="ECO:0000256" key="6">
    <source>
        <dbReference type="ARBA" id="ARBA00022692"/>
    </source>
</evidence>
<evidence type="ECO:0000256" key="9">
    <source>
        <dbReference type="ARBA" id="ARBA00022753"/>
    </source>
</evidence>
<evidence type="ECO:0000256" key="12">
    <source>
        <dbReference type="ARBA" id="ARBA00023034"/>
    </source>
</evidence>
<keyword evidence="10" id="KW-0067">ATP-binding</keyword>
<reference evidence="16" key="1">
    <citation type="journal article" date="2020" name="Nat. Commun.">
        <title>Genome assembly of wild tea tree DASZ reveals pedigree and selection history of tea varieties.</title>
        <authorList>
            <person name="Zhang W."/>
            <person name="Zhang Y."/>
            <person name="Qiu H."/>
            <person name="Guo Y."/>
            <person name="Wan H."/>
            <person name="Zhang X."/>
            <person name="Scossa F."/>
            <person name="Alseekh S."/>
            <person name="Zhang Q."/>
            <person name="Wang P."/>
            <person name="Xu L."/>
            <person name="Schmidt M.H."/>
            <person name="Jia X."/>
            <person name="Li D."/>
            <person name="Zhu A."/>
            <person name="Guo F."/>
            <person name="Chen W."/>
            <person name="Ni D."/>
            <person name="Usadel B."/>
            <person name="Fernie A.R."/>
            <person name="Wen W."/>
        </authorList>
    </citation>
    <scope>NUCLEOTIDE SEQUENCE [LARGE SCALE GENOMIC DNA]</scope>
    <source>
        <strain evidence="16">cv. G240</strain>
    </source>
</reference>
<evidence type="ECO:0000313" key="15">
    <source>
        <dbReference type="EMBL" id="KAF5950731.1"/>
    </source>
</evidence>
<comment type="similarity">
    <text evidence="3">Belongs to the nonaspanin (TM9SF) (TC 9.A.2) family.</text>
</comment>
<evidence type="ECO:0000256" key="2">
    <source>
        <dbReference type="ARBA" id="ARBA00004653"/>
    </source>
</evidence>
<gene>
    <name evidence="15" type="ORF">HYC85_012724</name>
</gene>
<keyword evidence="5" id="KW-0436">Ligase</keyword>
<dbReference type="Pfam" id="PF02990">
    <property type="entry name" value="EMP70"/>
    <property type="match status" value="1"/>
</dbReference>
<evidence type="ECO:0000256" key="4">
    <source>
        <dbReference type="ARBA" id="ARBA00008276"/>
    </source>
</evidence>
<keyword evidence="12" id="KW-0333">Golgi apparatus</keyword>
<keyword evidence="13 14" id="KW-0472">Membrane</keyword>
<dbReference type="GO" id="GO:0000139">
    <property type="term" value="C:Golgi membrane"/>
    <property type="evidence" value="ECO:0007669"/>
    <property type="project" value="UniProtKB-SubCell"/>
</dbReference>
<dbReference type="Proteomes" id="UP000593564">
    <property type="component" value="Unassembled WGS sequence"/>
</dbReference>
<organism evidence="15 16">
    <name type="scientific">Camellia sinensis</name>
    <name type="common">Tea plant</name>
    <name type="synonym">Thea sinensis</name>
    <dbReference type="NCBI Taxonomy" id="4442"/>
    <lineage>
        <taxon>Eukaryota</taxon>
        <taxon>Viridiplantae</taxon>
        <taxon>Streptophyta</taxon>
        <taxon>Embryophyta</taxon>
        <taxon>Tracheophyta</taxon>
        <taxon>Spermatophyta</taxon>
        <taxon>Magnoliopsida</taxon>
        <taxon>eudicotyledons</taxon>
        <taxon>Gunneridae</taxon>
        <taxon>Pentapetalae</taxon>
        <taxon>asterids</taxon>
        <taxon>Ericales</taxon>
        <taxon>Theaceae</taxon>
        <taxon>Camellia</taxon>
    </lineage>
</organism>
<dbReference type="GO" id="GO:0008841">
    <property type="term" value="F:dihydrofolate synthase activity"/>
    <property type="evidence" value="ECO:0007669"/>
    <property type="project" value="TreeGrafter"/>
</dbReference>
<evidence type="ECO:0000313" key="16">
    <source>
        <dbReference type="Proteomes" id="UP000593564"/>
    </source>
</evidence>
<evidence type="ECO:0000256" key="14">
    <source>
        <dbReference type="SAM" id="Phobius"/>
    </source>
</evidence>
<dbReference type="PANTHER" id="PTHR11136:SF0">
    <property type="entry name" value="DIHYDROFOLATE SYNTHETASE-RELATED"/>
    <property type="match status" value="1"/>
</dbReference>
<dbReference type="EMBL" id="JACBKZ010000005">
    <property type="protein sequence ID" value="KAF5950731.1"/>
    <property type="molecule type" value="Genomic_DNA"/>
</dbReference>
<keyword evidence="11 14" id="KW-1133">Transmembrane helix</keyword>
<evidence type="ECO:0000256" key="5">
    <source>
        <dbReference type="ARBA" id="ARBA00022598"/>
    </source>
</evidence>